<comment type="caution">
    <text evidence="1">The sequence shown here is derived from an EMBL/GenBank/DDBJ whole genome shotgun (WGS) entry which is preliminary data.</text>
</comment>
<dbReference type="EMBL" id="CM047582">
    <property type="protein sequence ID" value="KAI9915958.1"/>
    <property type="molecule type" value="Genomic_DNA"/>
</dbReference>
<gene>
    <name evidence="1" type="ORF">PsorP6_008631</name>
</gene>
<sequence length="190" mass="20628">MYVSSPRVDPQASSYWEEDTVSSQEIARVMEEEGHSGINHFDKRKKKGNVLMATALGREKNSRRSSVETLPSEMEFPDGMALTDVESLGIEDMGSSPINAQLSPAGLISIAAADVDEAATNSLQNVLLVNGELDLAFIRSLRRAPRVSHTKSYSCNPFKYVTAFLSTLLAAQCVDALTDTLNGMTRGLTV</sequence>
<proteinExistence type="predicted"/>
<dbReference type="Proteomes" id="UP001163321">
    <property type="component" value="Chromosome 3"/>
</dbReference>
<reference evidence="1 2" key="1">
    <citation type="journal article" date="2022" name="bioRxiv">
        <title>The genome of the oomycete Peronosclerospora sorghi, a cosmopolitan pathogen of maize and sorghum, is inflated with dispersed pseudogenes.</title>
        <authorList>
            <person name="Fletcher K."/>
            <person name="Martin F."/>
            <person name="Isakeit T."/>
            <person name="Cavanaugh K."/>
            <person name="Magill C."/>
            <person name="Michelmore R."/>
        </authorList>
    </citation>
    <scope>NUCLEOTIDE SEQUENCE [LARGE SCALE GENOMIC DNA]</scope>
    <source>
        <strain evidence="1">P6</strain>
    </source>
</reference>
<evidence type="ECO:0000313" key="1">
    <source>
        <dbReference type="EMBL" id="KAI9915958.1"/>
    </source>
</evidence>
<name>A0ACC0WCW6_9STRA</name>
<organism evidence="1 2">
    <name type="scientific">Peronosclerospora sorghi</name>
    <dbReference type="NCBI Taxonomy" id="230839"/>
    <lineage>
        <taxon>Eukaryota</taxon>
        <taxon>Sar</taxon>
        <taxon>Stramenopiles</taxon>
        <taxon>Oomycota</taxon>
        <taxon>Peronosporomycetes</taxon>
        <taxon>Peronosporales</taxon>
        <taxon>Peronosporaceae</taxon>
        <taxon>Peronosclerospora</taxon>
    </lineage>
</organism>
<evidence type="ECO:0000313" key="2">
    <source>
        <dbReference type="Proteomes" id="UP001163321"/>
    </source>
</evidence>
<protein>
    <submittedName>
        <fullName evidence="1">Uncharacterized protein</fullName>
    </submittedName>
</protein>
<keyword evidence="2" id="KW-1185">Reference proteome</keyword>
<accession>A0ACC0WCW6</accession>